<reference evidence="4" key="2">
    <citation type="submission" date="2019-09" db="UniProtKB">
        <authorList>
            <consortium name="WormBaseParasite"/>
        </authorList>
    </citation>
    <scope>IDENTIFICATION</scope>
</reference>
<evidence type="ECO:0000313" key="3">
    <source>
        <dbReference type="Proteomes" id="UP000050761"/>
    </source>
</evidence>
<dbReference type="WBParaSite" id="HPBE_0001744301-mRNA-1">
    <property type="protein sequence ID" value="HPBE_0001744301-mRNA-1"/>
    <property type="gene ID" value="HPBE_0001744301"/>
</dbReference>
<evidence type="ECO:0000313" key="4">
    <source>
        <dbReference type="WBParaSite" id="HPBE_0001744301-mRNA-1"/>
    </source>
</evidence>
<accession>A0A3P8ENZ0</accession>
<evidence type="ECO:0000256" key="1">
    <source>
        <dbReference type="SAM" id="MobiDB-lite"/>
    </source>
</evidence>
<sequence>MCEPTKELIGDEYAFLEAQTEQLKNQLRGTTHGQTLIKSVVSHLQPRDIIELSLSQPISPSDSNRSTASPARRYVEAFRALRGLSGAAVDTGPPGVGHARREEGEPPKTSAESARTSPESALVRPFLPDHTPASKARARRLPVRGRRRKIPDTSPVRLLELLQRVSFPPPRSVARLSVSCSVPDADLSRCLAQFVARPPLRLLS</sequence>
<proteinExistence type="predicted"/>
<evidence type="ECO:0000313" key="2">
    <source>
        <dbReference type="EMBL" id="VDP08876.1"/>
    </source>
</evidence>
<feature type="compositionally biased region" description="Polar residues" evidence="1">
    <location>
        <begin position="110"/>
        <end position="119"/>
    </location>
</feature>
<gene>
    <name evidence="2" type="ORF">HPBE_LOCUS17442</name>
</gene>
<reference evidence="2 3" key="1">
    <citation type="submission" date="2018-11" db="EMBL/GenBank/DDBJ databases">
        <authorList>
            <consortium name="Pathogen Informatics"/>
        </authorList>
    </citation>
    <scope>NUCLEOTIDE SEQUENCE [LARGE SCALE GENOMIC DNA]</scope>
</reference>
<dbReference type="AlphaFoldDB" id="A0A3P8ENZ0"/>
<keyword evidence="3" id="KW-1185">Reference proteome</keyword>
<feature type="region of interest" description="Disordered" evidence="1">
    <location>
        <begin position="86"/>
        <end position="136"/>
    </location>
</feature>
<name>A0A3P8ENZ0_HELPZ</name>
<dbReference type="EMBL" id="UZAH01030015">
    <property type="protein sequence ID" value="VDP08876.1"/>
    <property type="molecule type" value="Genomic_DNA"/>
</dbReference>
<organism evidence="2">
    <name type="scientific">Heligmosomoides polygyrus</name>
    <name type="common">Parasitic roundworm</name>
    <dbReference type="NCBI Taxonomy" id="6339"/>
    <lineage>
        <taxon>Eukaryota</taxon>
        <taxon>Metazoa</taxon>
        <taxon>Ecdysozoa</taxon>
        <taxon>Nematoda</taxon>
        <taxon>Chromadorea</taxon>
        <taxon>Rhabditida</taxon>
        <taxon>Rhabditina</taxon>
        <taxon>Rhabditomorpha</taxon>
        <taxon>Strongyloidea</taxon>
        <taxon>Heligmosomidae</taxon>
        <taxon>Heligmosomoides</taxon>
    </lineage>
</organism>
<dbReference type="Proteomes" id="UP000050761">
    <property type="component" value="Unassembled WGS sequence"/>
</dbReference>
<protein>
    <submittedName>
        <fullName evidence="2 4">Uncharacterized protein</fullName>
    </submittedName>
</protein>